<evidence type="ECO:0000256" key="4">
    <source>
        <dbReference type="HAMAP-Rule" id="MF_00163"/>
    </source>
</evidence>
<comment type="function">
    <text evidence="4">Removes the formyl group from the N-terminal Met of newly synthesized proteins. Requires at least a dipeptide for an efficient rate of reaction. N-terminal L-methionine is a prerequisite for activity but the enzyme has broad specificity at other positions.</text>
</comment>
<sequence>MILPIVGYGSAILRQVAEPVSRDYPELGQLIDDMFETMYAANGVGLAAPQIDLSIRMFVIDANPFKETYPDGEGFKKVFINPEILEFKGEIWADFQEGCLSLPDIHQDVARPSIVVVKYLDENFVEHTEELDGIRARVFQHEYDHLDGKVFTDRLSPLRRTLLRRKLQDISAGKVCTDYKMKKRNIKRK</sequence>
<dbReference type="CDD" id="cd00487">
    <property type="entry name" value="Pep_deformylase"/>
    <property type="match status" value="1"/>
</dbReference>
<accession>A0A9D1RI33</accession>
<keyword evidence="4" id="KW-0648">Protein biosynthesis</keyword>
<evidence type="ECO:0000313" key="6">
    <source>
        <dbReference type="Proteomes" id="UP000824267"/>
    </source>
</evidence>
<dbReference type="Proteomes" id="UP000824267">
    <property type="component" value="Unassembled WGS sequence"/>
</dbReference>
<evidence type="ECO:0000256" key="1">
    <source>
        <dbReference type="ARBA" id="ARBA00010759"/>
    </source>
</evidence>
<comment type="similarity">
    <text evidence="1 4">Belongs to the polypeptide deformylase family.</text>
</comment>
<keyword evidence="3 4" id="KW-0378">Hydrolase</keyword>
<dbReference type="SUPFAM" id="SSF56420">
    <property type="entry name" value="Peptide deformylase"/>
    <property type="match status" value="1"/>
</dbReference>
<keyword evidence="2 4" id="KW-0479">Metal-binding</keyword>
<feature type="binding site" evidence="4">
    <location>
        <position position="141"/>
    </location>
    <ligand>
        <name>Fe cation</name>
        <dbReference type="ChEBI" id="CHEBI:24875"/>
    </ligand>
</feature>
<dbReference type="PANTHER" id="PTHR10458:SF22">
    <property type="entry name" value="PEPTIDE DEFORMYLASE"/>
    <property type="match status" value="1"/>
</dbReference>
<dbReference type="NCBIfam" id="NF001159">
    <property type="entry name" value="PRK00150.1-3"/>
    <property type="match status" value="1"/>
</dbReference>
<gene>
    <name evidence="4 5" type="primary">def</name>
    <name evidence="5" type="ORF">IAC47_06190</name>
</gene>
<dbReference type="InterPro" id="IPR036821">
    <property type="entry name" value="Peptide_deformylase_sf"/>
</dbReference>
<dbReference type="Gene3D" id="3.90.45.10">
    <property type="entry name" value="Peptide deformylase"/>
    <property type="match status" value="1"/>
</dbReference>
<feature type="active site" evidence="4">
    <location>
        <position position="142"/>
    </location>
</feature>
<proteinExistence type="inferred from homology"/>
<dbReference type="InterPro" id="IPR023635">
    <property type="entry name" value="Peptide_deformylase"/>
</dbReference>
<dbReference type="PANTHER" id="PTHR10458">
    <property type="entry name" value="PEPTIDE DEFORMYLASE"/>
    <property type="match status" value="1"/>
</dbReference>
<feature type="binding site" evidence="4">
    <location>
        <position position="99"/>
    </location>
    <ligand>
        <name>Fe cation</name>
        <dbReference type="ChEBI" id="CHEBI:24875"/>
    </ligand>
</feature>
<feature type="binding site" evidence="4">
    <location>
        <position position="145"/>
    </location>
    <ligand>
        <name>Fe cation</name>
        <dbReference type="ChEBI" id="CHEBI:24875"/>
    </ligand>
</feature>
<keyword evidence="4" id="KW-0408">Iron</keyword>
<dbReference type="NCBIfam" id="TIGR00079">
    <property type="entry name" value="pept_deformyl"/>
    <property type="match status" value="1"/>
</dbReference>
<comment type="catalytic activity">
    <reaction evidence="4">
        <text>N-terminal N-formyl-L-methionyl-[peptide] + H2O = N-terminal L-methionyl-[peptide] + formate</text>
        <dbReference type="Rhea" id="RHEA:24420"/>
        <dbReference type="Rhea" id="RHEA-COMP:10639"/>
        <dbReference type="Rhea" id="RHEA-COMP:10640"/>
        <dbReference type="ChEBI" id="CHEBI:15377"/>
        <dbReference type="ChEBI" id="CHEBI:15740"/>
        <dbReference type="ChEBI" id="CHEBI:49298"/>
        <dbReference type="ChEBI" id="CHEBI:64731"/>
        <dbReference type="EC" id="3.5.1.88"/>
    </reaction>
</comment>
<organism evidence="5 6">
    <name type="scientific">Candidatus Onthomorpha intestinigallinarum</name>
    <dbReference type="NCBI Taxonomy" id="2840880"/>
    <lineage>
        <taxon>Bacteria</taxon>
        <taxon>Pseudomonadati</taxon>
        <taxon>Bacteroidota</taxon>
        <taxon>Bacteroidia</taxon>
        <taxon>Bacteroidales</taxon>
        <taxon>Candidatus Onthomorpha</taxon>
    </lineage>
</organism>
<dbReference type="HAMAP" id="MF_00163">
    <property type="entry name" value="Pep_deformylase"/>
    <property type="match status" value="1"/>
</dbReference>
<protein>
    <recommendedName>
        <fullName evidence="4">Peptide deformylase</fullName>
        <shortName evidence="4">PDF</shortName>
        <ecNumber evidence="4">3.5.1.88</ecNumber>
    </recommendedName>
    <alternativeName>
        <fullName evidence="4">Polypeptide deformylase</fullName>
    </alternativeName>
</protein>
<name>A0A9D1RI33_9BACT</name>
<dbReference type="GO" id="GO:0006412">
    <property type="term" value="P:translation"/>
    <property type="evidence" value="ECO:0007669"/>
    <property type="project" value="UniProtKB-UniRule"/>
</dbReference>
<dbReference type="GO" id="GO:0042586">
    <property type="term" value="F:peptide deformylase activity"/>
    <property type="evidence" value="ECO:0007669"/>
    <property type="project" value="UniProtKB-UniRule"/>
</dbReference>
<dbReference type="AlphaFoldDB" id="A0A9D1RI33"/>
<evidence type="ECO:0000313" key="5">
    <source>
        <dbReference type="EMBL" id="HIW87845.1"/>
    </source>
</evidence>
<reference evidence="5" key="1">
    <citation type="journal article" date="2021" name="PeerJ">
        <title>Extensive microbial diversity within the chicken gut microbiome revealed by metagenomics and culture.</title>
        <authorList>
            <person name="Gilroy R."/>
            <person name="Ravi A."/>
            <person name="Getino M."/>
            <person name="Pursley I."/>
            <person name="Horton D.L."/>
            <person name="Alikhan N.F."/>
            <person name="Baker D."/>
            <person name="Gharbi K."/>
            <person name="Hall N."/>
            <person name="Watson M."/>
            <person name="Adriaenssens E.M."/>
            <person name="Foster-Nyarko E."/>
            <person name="Jarju S."/>
            <person name="Secka A."/>
            <person name="Antonio M."/>
            <person name="Oren A."/>
            <person name="Chaudhuri R.R."/>
            <person name="La Ragione R."/>
            <person name="Hildebrand F."/>
            <person name="Pallen M.J."/>
        </authorList>
    </citation>
    <scope>NUCLEOTIDE SEQUENCE</scope>
    <source>
        <strain evidence="5">Gambia16-930</strain>
    </source>
</reference>
<comment type="cofactor">
    <cofactor evidence="4">
        <name>Fe(2+)</name>
        <dbReference type="ChEBI" id="CHEBI:29033"/>
    </cofactor>
    <text evidence="4">Binds 1 Fe(2+) ion.</text>
</comment>
<dbReference type="PRINTS" id="PR01576">
    <property type="entry name" value="PDEFORMYLASE"/>
</dbReference>
<reference evidence="5" key="2">
    <citation type="submission" date="2021-04" db="EMBL/GenBank/DDBJ databases">
        <authorList>
            <person name="Gilroy R."/>
        </authorList>
    </citation>
    <scope>NUCLEOTIDE SEQUENCE</scope>
    <source>
        <strain evidence="5">Gambia16-930</strain>
    </source>
</reference>
<dbReference type="EMBL" id="DXGG01000194">
    <property type="protein sequence ID" value="HIW87845.1"/>
    <property type="molecule type" value="Genomic_DNA"/>
</dbReference>
<dbReference type="GO" id="GO:0046872">
    <property type="term" value="F:metal ion binding"/>
    <property type="evidence" value="ECO:0007669"/>
    <property type="project" value="UniProtKB-KW"/>
</dbReference>
<dbReference type="PIRSF" id="PIRSF004749">
    <property type="entry name" value="Pep_def"/>
    <property type="match status" value="1"/>
</dbReference>
<dbReference type="Pfam" id="PF01327">
    <property type="entry name" value="Pep_deformylase"/>
    <property type="match status" value="1"/>
</dbReference>
<evidence type="ECO:0000256" key="3">
    <source>
        <dbReference type="ARBA" id="ARBA00022801"/>
    </source>
</evidence>
<comment type="caution">
    <text evidence="5">The sequence shown here is derived from an EMBL/GenBank/DDBJ whole genome shotgun (WGS) entry which is preliminary data.</text>
</comment>
<dbReference type="EC" id="3.5.1.88" evidence="4"/>
<evidence type="ECO:0000256" key="2">
    <source>
        <dbReference type="ARBA" id="ARBA00022723"/>
    </source>
</evidence>